<protein>
    <recommendedName>
        <fullName evidence="2">Calx-beta domain-containing protein</fullName>
    </recommendedName>
</protein>
<sequence length="347" mass="35789">YTPAYPGLEGLDIQVYPNPVLSELYLHVNVDNGSTLRVEVPQHATEGEGVVQGTVRVLSPVIADLSVELVSDDTAEVIVEADTTILAGASSATFEITVVDDGELDSTQIATIAASAEGYFAMADEIAVFDDETATLTIDLPVAATEGDGVLIGQGTVSVDQAPTSDVVVELDSNDTTEIVVSTKVILPAGQTSATFDLTVVDDGELDDVQNVTVTAHVANWTDGLGTIGVFDNENYDLFVAVPADVWEDAGLLAEAAVIGISGTLPDDLLVSLSSIGATALEVPPTVTIPAGETSVAFDLVLGGDDQETGSRISTVAAVADGFDGGSDSVRIKDDDVHGFAFDTVES</sequence>
<evidence type="ECO:0000313" key="1">
    <source>
        <dbReference type="EMBL" id="KKK54041.1"/>
    </source>
</evidence>
<comment type="caution">
    <text evidence="1">The sequence shown here is derived from an EMBL/GenBank/DDBJ whole genome shotgun (WGS) entry which is preliminary data.</text>
</comment>
<accession>A0A0F8Z1N9</accession>
<feature type="non-terminal residue" evidence="1">
    <location>
        <position position="1"/>
    </location>
</feature>
<name>A0A0F8Z1N9_9ZZZZ</name>
<evidence type="ECO:0008006" key="2">
    <source>
        <dbReference type="Google" id="ProtNLM"/>
    </source>
</evidence>
<dbReference type="AlphaFoldDB" id="A0A0F8Z1N9"/>
<reference evidence="1" key="1">
    <citation type="journal article" date="2015" name="Nature">
        <title>Complex archaea that bridge the gap between prokaryotes and eukaryotes.</title>
        <authorList>
            <person name="Spang A."/>
            <person name="Saw J.H."/>
            <person name="Jorgensen S.L."/>
            <person name="Zaremba-Niedzwiedzka K."/>
            <person name="Martijn J."/>
            <person name="Lind A.E."/>
            <person name="van Eijk R."/>
            <person name="Schleper C."/>
            <person name="Guy L."/>
            <person name="Ettema T.J."/>
        </authorList>
    </citation>
    <scope>NUCLEOTIDE SEQUENCE</scope>
</reference>
<proteinExistence type="predicted"/>
<dbReference type="EMBL" id="LAZR01066203">
    <property type="protein sequence ID" value="KKK54041.1"/>
    <property type="molecule type" value="Genomic_DNA"/>
</dbReference>
<organism evidence="1">
    <name type="scientific">marine sediment metagenome</name>
    <dbReference type="NCBI Taxonomy" id="412755"/>
    <lineage>
        <taxon>unclassified sequences</taxon>
        <taxon>metagenomes</taxon>
        <taxon>ecological metagenomes</taxon>
    </lineage>
</organism>
<gene>
    <name evidence="1" type="ORF">LCGC14_3088730</name>
</gene>
<feature type="non-terminal residue" evidence="1">
    <location>
        <position position="347"/>
    </location>
</feature>